<accession>A0A1I2IXD8</accession>
<evidence type="ECO:0000313" key="3">
    <source>
        <dbReference type="EMBL" id="SFF46273.1"/>
    </source>
</evidence>
<dbReference type="OrthoDB" id="959017at2"/>
<dbReference type="Pfam" id="PF13568">
    <property type="entry name" value="OMP_b-brl_2"/>
    <property type="match status" value="1"/>
</dbReference>
<dbReference type="EMBL" id="FONY01000037">
    <property type="protein sequence ID" value="SFF46273.1"/>
    <property type="molecule type" value="Genomic_DNA"/>
</dbReference>
<keyword evidence="4" id="KW-1185">Reference proteome</keyword>
<sequence length="231" mass="26377">MKKLFLAVCIFFFALPSQSLAQFSILRKIPVKPVLDVGFSTYGNPPPNMELKLLGSRAFNLAMLYEVYISDYFTFNTGLGVSVERYSFDKNVTLRETINSQNSKIVGIFPLPYSDIRKSLLSPTYLDLPVEFRAVTSTGRETFRFIVGFKAGVLVSAKTKIKYGTGDDIRKEKLHDDFFLNRFRYGIYGRVGYKNLHLFTYYSLSDLFQSGKLSPNQEVMPLTFGLSFLMF</sequence>
<evidence type="ECO:0000256" key="1">
    <source>
        <dbReference type="SAM" id="SignalP"/>
    </source>
</evidence>
<dbReference type="STRING" id="1003.SAMN04488541_103736"/>
<dbReference type="RefSeq" id="WP_091548787.1">
    <property type="nucleotide sequence ID" value="NZ_FONY01000037.1"/>
</dbReference>
<dbReference type="AlphaFoldDB" id="A0A1I2IXD8"/>
<name>A0A1I2IXD8_9BACT</name>
<reference evidence="3 4" key="1">
    <citation type="submission" date="2016-10" db="EMBL/GenBank/DDBJ databases">
        <authorList>
            <person name="de Groot N.N."/>
        </authorList>
    </citation>
    <scope>NUCLEOTIDE SEQUENCE [LARGE SCALE GENOMIC DNA]</scope>
    <source>
        <strain>GEY</strain>
        <strain evidence="4">DSM 9560</strain>
    </source>
</reference>
<feature type="domain" description="Outer membrane protein beta-barrel" evidence="2">
    <location>
        <begin position="58"/>
        <end position="209"/>
    </location>
</feature>
<gene>
    <name evidence="3" type="ORF">SAMN04488541_103736</name>
</gene>
<feature type="chain" id="PRO_5011498475" evidence="1">
    <location>
        <begin position="22"/>
        <end position="231"/>
    </location>
</feature>
<dbReference type="Proteomes" id="UP000199513">
    <property type="component" value="Unassembled WGS sequence"/>
</dbReference>
<protein>
    <submittedName>
        <fullName evidence="3">Outer membrane protein beta-barrel domain-containing protein</fullName>
    </submittedName>
</protein>
<evidence type="ECO:0000313" key="4">
    <source>
        <dbReference type="Proteomes" id="UP000199513"/>
    </source>
</evidence>
<keyword evidence="1" id="KW-0732">Signal</keyword>
<proteinExistence type="predicted"/>
<organism evidence="3 4">
    <name type="scientific">Thermoflexibacter ruber</name>
    <dbReference type="NCBI Taxonomy" id="1003"/>
    <lineage>
        <taxon>Bacteria</taxon>
        <taxon>Pseudomonadati</taxon>
        <taxon>Bacteroidota</taxon>
        <taxon>Cytophagia</taxon>
        <taxon>Cytophagales</taxon>
        <taxon>Thermoflexibacteraceae</taxon>
        <taxon>Thermoflexibacter</taxon>
    </lineage>
</organism>
<dbReference type="InterPro" id="IPR025665">
    <property type="entry name" value="Beta-barrel_OMP_2"/>
</dbReference>
<feature type="signal peptide" evidence="1">
    <location>
        <begin position="1"/>
        <end position="21"/>
    </location>
</feature>
<evidence type="ECO:0000259" key="2">
    <source>
        <dbReference type="Pfam" id="PF13568"/>
    </source>
</evidence>